<gene>
    <name evidence="2" type="ordered locus">Mpal_0853</name>
</gene>
<dbReference type="HOGENOM" id="CLU_013985_35_1_2"/>
<dbReference type="Pfam" id="PF00583">
    <property type="entry name" value="Acetyltransf_1"/>
    <property type="match status" value="1"/>
</dbReference>
<dbReference type="EMBL" id="CP001338">
    <property type="protein sequence ID" value="ACL16214.1"/>
    <property type="molecule type" value="Genomic_DNA"/>
</dbReference>
<proteinExistence type="predicted"/>
<dbReference type="PROSITE" id="PS51186">
    <property type="entry name" value="GNAT"/>
    <property type="match status" value="1"/>
</dbReference>
<organism evidence="2 3">
    <name type="scientific">Methanosphaerula palustris (strain ATCC BAA-1556 / DSM 19958 / E1-9c)</name>
    <dbReference type="NCBI Taxonomy" id="521011"/>
    <lineage>
        <taxon>Archaea</taxon>
        <taxon>Methanobacteriati</taxon>
        <taxon>Methanobacteriota</taxon>
        <taxon>Stenosarchaea group</taxon>
        <taxon>Methanomicrobia</taxon>
        <taxon>Methanomicrobiales</taxon>
        <taxon>Methanoregulaceae</taxon>
        <taxon>Methanosphaerula</taxon>
    </lineage>
</organism>
<dbReference type="Proteomes" id="UP000002457">
    <property type="component" value="Chromosome"/>
</dbReference>
<reference evidence="2 3" key="1">
    <citation type="journal article" date="2015" name="Genome Announc.">
        <title>Complete Genome Sequence of Methanosphaerula palustris E1-9CT, a Hydrogenotrophic Methanogen Isolated from a Minerotrophic Fen Peatland.</title>
        <authorList>
            <person name="Cadillo-Quiroz H."/>
            <person name="Browne P."/>
            <person name="Kyrpides N."/>
            <person name="Woyke T."/>
            <person name="Goodwin L."/>
            <person name="Detter C."/>
            <person name="Yavitt J.B."/>
            <person name="Zinder S.H."/>
        </authorList>
    </citation>
    <scope>NUCLEOTIDE SEQUENCE [LARGE SCALE GENOMIC DNA]</scope>
    <source>
        <strain evidence="3">ATCC BAA-1556 / DSM 19958 / E1-9c</strain>
    </source>
</reference>
<dbReference type="STRING" id="521011.Mpal_0853"/>
<dbReference type="InterPro" id="IPR016181">
    <property type="entry name" value="Acyl_CoA_acyltransferase"/>
</dbReference>
<dbReference type="InterPro" id="IPR000182">
    <property type="entry name" value="GNAT_dom"/>
</dbReference>
<dbReference type="Gene3D" id="3.40.630.30">
    <property type="match status" value="1"/>
</dbReference>
<evidence type="ECO:0000313" key="2">
    <source>
        <dbReference type="EMBL" id="ACL16214.1"/>
    </source>
</evidence>
<keyword evidence="3" id="KW-1185">Reference proteome</keyword>
<dbReference type="eggNOG" id="arCOG00826">
    <property type="taxonomic scope" value="Archaea"/>
</dbReference>
<sequence length="164" mass="18807">MHMVKNQEPSIRLVTQDDIPNLAYHHRAMLEEIWVKKNRASDPALLSALEEEYTRKLADELKSGTCIAWVTVLEGRIVSSGAISILSDVPVPHDLSSKIAFLHSIYTEKSYRNHHYAQGITCEATRYCRQQGIKRLYLFSSDDGRSIYEKNGFMPVDNVMMLYQ</sequence>
<dbReference type="SUPFAM" id="SSF55729">
    <property type="entry name" value="Acyl-CoA N-acyltransferases (Nat)"/>
    <property type="match status" value="1"/>
</dbReference>
<dbReference type="KEGG" id="mpl:Mpal_0853"/>
<keyword evidence="2" id="KW-0808">Transferase</keyword>
<evidence type="ECO:0000313" key="3">
    <source>
        <dbReference type="Proteomes" id="UP000002457"/>
    </source>
</evidence>
<name>B8GGF9_METPE</name>
<dbReference type="AlphaFoldDB" id="B8GGF9"/>
<feature type="domain" description="N-acetyltransferase" evidence="1">
    <location>
        <begin position="9"/>
        <end position="164"/>
    </location>
</feature>
<dbReference type="CDD" id="cd04301">
    <property type="entry name" value="NAT_SF"/>
    <property type="match status" value="1"/>
</dbReference>
<evidence type="ECO:0000259" key="1">
    <source>
        <dbReference type="PROSITE" id="PS51186"/>
    </source>
</evidence>
<accession>B8GGF9</accession>
<dbReference type="GO" id="GO:0016747">
    <property type="term" value="F:acyltransferase activity, transferring groups other than amino-acyl groups"/>
    <property type="evidence" value="ECO:0007669"/>
    <property type="project" value="InterPro"/>
</dbReference>
<protein>
    <submittedName>
        <fullName evidence="2">GCN5-related N-acetyltransferase</fullName>
    </submittedName>
</protein>